<protein>
    <submittedName>
        <fullName evidence="1">Uncharacterized protein</fullName>
    </submittedName>
</protein>
<name>A0ABR8N698_9ACTN</name>
<keyword evidence="2" id="KW-1185">Reference proteome</keyword>
<accession>A0ABR8N698</accession>
<evidence type="ECO:0000313" key="2">
    <source>
        <dbReference type="Proteomes" id="UP000618818"/>
    </source>
</evidence>
<evidence type="ECO:0000313" key="1">
    <source>
        <dbReference type="EMBL" id="MBD3923668.1"/>
    </source>
</evidence>
<gene>
    <name evidence="1" type="ORF">IEZ26_03470</name>
</gene>
<comment type="caution">
    <text evidence="1">The sequence shown here is derived from an EMBL/GenBank/DDBJ whole genome shotgun (WGS) entry which is preliminary data.</text>
</comment>
<dbReference type="RefSeq" id="WP_191193517.1">
    <property type="nucleotide sequence ID" value="NZ_JACXYZ010000001.1"/>
</dbReference>
<dbReference type="Proteomes" id="UP000618818">
    <property type="component" value="Unassembled WGS sequence"/>
</dbReference>
<proteinExistence type="predicted"/>
<dbReference type="EMBL" id="JACXYZ010000001">
    <property type="protein sequence ID" value="MBD3923668.1"/>
    <property type="molecule type" value="Genomic_DNA"/>
</dbReference>
<organism evidence="1 2">
    <name type="scientific">Nocardioides cavernae</name>
    <dbReference type="NCBI Taxonomy" id="1921566"/>
    <lineage>
        <taxon>Bacteria</taxon>
        <taxon>Bacillati</taxon>
        <taxon>Actinomycetota</taxon>
        <taxon>Actinomycetes</taxon>
        <taxon>Propionibacteriales</taxon>
        <taxon>Nocardioidaceae</taxon>
        <taxon>Nocardioides</taxon>
    </lineage>
</organism>
<reference evidence="1 2" key="1">
    <citation type="submission" date="2020-09" db="EMBL/GenBank/DDBJ databases">
        <title>novel species in genus Nocardioides.</title>
        <authorList>
            <person name="Zhang G."/>
        </authorList>
    </citation>
    <scope>NUCLEOTIDE SEQUENCE [LARGE SCALE GENOMIC DNA]</scope>
    <source>
        <strain evidence="1 2">KCTC 39551</strain>
    </source>
</reference>
<sequence length="132" mass="14341">MSLPERGTFAVVDSTTYEVTAAARDAVTLRVPREAGPLPPHLESGVRRDGDAWARVSKADLSRYFTVQVTVAWQGEEFGLGRVVGDEAEILGSSPVVAERLGLEGDQYNGFRGKVPVAELTVVDVREREIDV</sequence>